<protein>
    <submittedName>
        <fullName evidence="1">Uncharacterized protein</fullName>
    </submittedName>
</protein>
<dbReference type="RefSeq" id="WP_095909212.1">
    <property type="nucleotide sequence ID" value="NZ_CP022386.1"/>
</dbReference>
<evidence type="ECO:0000313" key="1">
    <source>
        <dbReference type="EMBL" id="ATA85712.1"/>
    </source>
</evidence>
<organism evidence="1 2">
    <name type="scientific">Capnocytophaga gingivalis</name>
    <dbReference type="NCBI Taxonomy" id="1017"/>
    <lineage>
        <taxon>Bacteria</taxon>
        <taxon>Pseudomonadati</taxon>
        <taxon>Bacteroidota</taxon>
        <taxon>Flavobacteriia</taxon>
        <taxon>Flavobacteriales</taxon>
        <taxon>Flavobacteriaceae</taxon>
        <taxon>Capnocytophaga</taxon>
    </lineage>
</organism>
<reference evidence="2" key="1">
    <citation type="submission" date="2017-06" db="EMBL/GenBank/DDBJ databases">
        <title>Capnocytophaga spp. assemblies.</title>
        <authorList>
            <person name="Gulvik C.A."/>
        </authorList>
    </citation>
    <scope>NUCLEOTIDE SEQUENCE [LARGE SCALE GENOMIC DNA]</scope>
    <source>
        <strain evidence="2">H1496</strain>
    </source>
</reference>
<proteinExistence type="predicted"/>
<name>A0A250FKP7_9FLAO</name>
<dbReference type="Proteomes" id="UP000217250">
    <property type="component" value="Chromosome"/>
</dbReference>
<gene>
    <name evidence="1" type="ORF">CGC50_00210</name>
</gene>
<accession>A0A250FKP7</accession>
<dbReference type="EMBL" id="CP022386">
    <property type="protein sequence ID" value="ATA85712.1"/>
    <property type="molecule type" value="Genomic_DNA"/>
</dbReference>
<evidence type="ECO:0000313" key="2">
    <source>
        <dbReference type="Proteomes" id="UP000217250"/>
    </source>
</evidence>
<dbReference type="OrthoDB" id="9968259at2"/>
<dbReference type="KEGG" id="cgh:CGC50_00210"/>
<dbReference type="GeneID" id="84806989"/>
<dbReference type="AlphaFoldDB" id="A0A250FKP7"/>
<sequence length="453" mass="51364">MANVNIEFQGDFQYLKYEFTPRLRALIKNVHTVMNSYNAAFFERCKGFGDLESIKREALATGRLPQGVESAMKAAGALKPIAATTLLWSIANQIASFANFHFWYWKKNFSDNAPQQNGRNINSVYNVMRSEFAYGLTYALSVPFLYRIGQGVNLLYYPRPEFVDFYKAKPFHGTNALTVEPMRFAQKKRTESGVMTSTFIGFDHSIGIDTSLAERLSTVNSGGTRIPFAAGVGSDNPYQTRQERLSVIFYHYFCLNNRQIAHSQPLKNAGNVSNYFVFSKKDFYTLSEECVIARFWNFFAKNISLNFDPSGREGDPAFGGKVLIGGGQTTSPVCDYYARFKKQSLQGTFEERLSRFSIPSTEILQVPELSDAEIQEGLALLEKEKRPFSIGVDLKTMTTGKELTQRSNMLQPNLMEKLLYYETKARTNHVLLVNKGVNDLFNFNTGIRYLPQL</sequence>